<reference evidence="2" key="1">
    <citation type="submission" date="2017-09" db="EMBL/GenBank/DDBJ databases">
        <title>Depth-based differentiation of microbial function through sediment-hosted aquifers and enrichment of novel symbionts in the deep terrestrial subsurface.</title>
        <authorList>
            <person name="Probst A.J."/>
            <person name="Ladd B."/>
            <person name="Jarett J.K."/>
            <person name="Geller-Mcgrath D.E."/>
            <person name="Sieber C.M.K."/>
            <person name="Emerson J.B."/>
            <person name="Anantharaman K."/>
            <person name="Thomas B.C."/>
            <person name="Malmstrom R."/>
            <person name="Stieglmeier M."/>
            <person name="Klingl A."/>
            <person name="Woyke T."/>
            <person name="Ryan C.M."/>
            <person name="Banfield J.F."/>
        </authorList>
    </citation>
    <scope>NUCLEOTIDE SEQUENCE [LARGE SCALE GENOMIC DNA]</scope>
</reference>
<organism evidence="1 2">
    <name type="scientific">Candidatus Magasanikbacteria bacterium CG10_big_fil_rev_8_21_14_0_10_43_6</name>
    <dbReference type="NCBI Taxonomy" id="1974650"/>
    <lineage>
        <taxon>Bacteria</taxon>
        <taxon>Candidatus Magasanikiibacteriota</taxon>
    </lineage>
</organism>
<comment type="caution">
    <text evidence="1">The sequence shown here is derived from an EMBL/GenBank/DDBJ whole genome shotgun (WGS) entry which is preliminary data.</text>
</comment>
<gene>
    <name evidence="1" type="ORF">COU33_01625</name>
</gene>
<proteinExistence type="predicted"/>
<evidence type="ECO:0000313" key="1">
    <source>
        <dbReference type="EMBL" id="PIT86708.1"/>
    </source>
</evidence>
<protein>
    <submittedName>
        <fullName evidence="1">Uncharacterized protein</fullName>
    </submittedName>
</protein>
<name>A0A2M6W1Q3_9BACT</name>
<evidence type="ECO:0000313" key="2">
    <source>
        <dbReference type="Proteomes" id="UP000229362"/>
    </source>
</evidence>
<sequence length="77" mass="8825">MRRDLLVVDHLEDLIHFLEDVLDVLLLAAQPEEDFPPHQHVVVLVEGVVGVEGSQRSLRLLNLLVHPEGDLEDRYPR</sequence>
<dbReference type="Proteomes" id="UP000229362">
    <property type="component" value="Unassembled WGS sequence"/>
</dbReference>
<accession>A0A2M6W1Q3</accession>
<dbReference type="EMBL" id="PFBZ01000069">
    <property type="protein sequence ID" value="PIT86708.1"/>
    <property type="molecule type" value="Genomic_DNA"/>
</dbReference>
<dbReference type="AlphaFoldDB" id="A0A2M6W1Q3"/>